<dbReference type="PANTHER" id="PTHR30026:SF20">
    <property type="entry name" value="OUTER MEMBRANE PROTEIN TOLC"/>
    <property type="match status" value="1"/>
</dbReference>
<keyword evidence="3" id="KW-0812">Transmembrane</keyword>
<dbReference type="PROSITE" id="PS51257">
    <property type="entry name" value="PROKAR_LIPOPROTEIN"/>
    <property type="match status" value="1"/>
</dbReference>
<comment type="subcellular location">
    <subcellularLocation>
        <location evidence="1">Cell outer membrane</location>
    </subcellularLocation>
</comment>
<evidence type="ECO:0000256" key="4">
    <source>
        <dbReference type="ARBA" id="ARBA00023136"/>
    </source>
</evidence>
<evidence type="ECO:0000313" key="6">
    <source>
        <dbReference type="EMBL" id="ALI56765.1"/>
    </source>
</evidence>
<dbReference type="Gene3D" id="1.20.1600.10">
    <property type="entry name" value="Outer membrane efflux proteins (OEP)"/>
    <property type="match status" value="1"/>
</dbReference>
<evidence type="ECO:0000256" key="5">
    <source>
        <dbReference type="ARBA" id="ARBA00023237"/>
    </source>
</evidence>
<dbReference type="SUPFAM" id="SSF56954">
    <property type="entry name" value="Outer membrane efflux proteins (OEP)"/>
    <property type="match status" value="1"/>
</dbReference>
<gene>
    <name evidence="6" type="ORF">IMCC12053_2818</name>
</gene>
<dbReference type="GO" id="GO:0015562">
    <property type="term" value="F:efflux transmembrane transporter activity"/>
    <property type="evidence" value="ECO:0007669"/>
    <property type="project" value="TreeGrafter"/>
</dbReference>
<reference evidence="6 7" key="1">
    <citation type="submission" date="2015-05" db="EMBL/GenBank/DDBJ databases">
        <authorList>
            <person name="Wang D.B."/>
            <person name="Wang M."/>
        </authorList>
    </citation>
    <scope>NUCLEOTIDE SEQUENCE [LARGE SCALE GENOMIC DNA]</scope>
    <source>
        <strain evidence="6 7">IMCC 12053</strain>
    </source>
</reference>
<dbReference type="Proteomes" id="UP000064920">
    <property type="component" value="Chromosome"/>
</dbReference>
<keyword evidence="7" id="KW-1185">Reference proteome</keyword>
<name>A0A0N7HJ16_9RHOB</name>
<dbReference type="GO" id="GO:1990281">
    <property type="term" value="C:efflux pump complex"/>
    <property type="evidence" value="ECO:0007669"/>
    <property type="project" value="TreeGrafter"/>
</dbReference>
<dbReference type="PANTHER" id="PTHR30026">
    <property type="entry name" value="OUTER MEMBRANE PROTEIN TOLC"/>
    <property type="match status" value="1"/>
</dbReference>
<proteinExistence type="predicted"/>
<dbReference type="AlphaFoldDB" id="A0A0N7HJ16"/>
<dbReference type="KEGG" id="cmar:IMCC12053_2818"/>
<dbReference type="GO" id="GO:0009279">
    <property type="term" value="C:cell outer membrane"/>
    <property type="evidence" value="ECO:0007669"/>
    <property type="project" value="UniProtKB-SubCell"/>
</dbReference>
<dbReference type="InterPro" id="IPR051906">
    <property type="entry name" value="TolC-like"/>
</dbReference>
<dbReference type="PATRIC" id="fig|1397108.4.peg.2882"/>
<evidence type="ECO:0000256" key="1">
    <source>
        <dbReference type="ARBA" id="ARBA00004442"/>
    </source>
</evidence>
<keyword evidence="5" id="KW-0998">Cell outer membrane</keyword>
<dbReference type="STRING" id="1397108.IMCC12053_2818"/>
<keyword evidence="2" id="KW-1134">Transmembrane beta strand</keyword>
<evidence type="ECO:0000256" key="3">
    <source>
        <dbReference type="ARBA" id="ARBA00022692"/>
    </source>
</evidence>
<organism evidence="6 7">
    <name type="scientific">Celeribacter marinus</name>
    <dbReference type="NCBI Taxonomy" id="1397108"/>
    <lineage>
        <taxon>Bacteria</taxon>
        <taxon>Pseudomonadati</taxon>
        <taxon>Pseudomonadota</taxon>
        <taxon>Alphaproteobacteria</taxon>
        <taxon>Rhodobacterales</taxon>
        <taxon>Roseobacteraceae</taxon>
        <taxon>Celeribacter</taxon>
    </lineage>
</organism>
<dbReference type="GO" id="GO:0015288">
    <property type="term" value="F:porin activity"/>
    <property type="evidence" value="ECO:0007669"/>
    <property type="project" value="TreeGrafter"/>
</dbReference>
<dbReference type="EMBL" id="CP012023">
    <property type="protein sequence ID" value="ALI56765.1"/>
    <property type="molecule type" value="Genomic_DNA"/>
</dbReference>
<evidence type="ECO:0000256" key="2">
    <source>
        <dbReference type="ARBA" id="ARBA00022452"/>
    </source>
</evidence>
<evidence type="ECO:0000313" key="7">
    <source>
        <dbReference type="Proteomes" id="UP000064920"/>
    </source>
</evidence>
<sequence length="460" mass="48958">MSFRGQFTQVLSEGVMRKGLSVCIFIGATTALSGCMDAPLMSKLSDVKPVAFVRDQMAAPAPMVTGAPQLAAANSDSGSEIISGLISRRSVLDAGSPYDTLASTLLETSSGVAQAELRAAKMRSVSRDKNWLPTIGPSISLTSLGEFAAGLLVNQVLYDNGKKKAEREFAAADVEVAAVVLAQDENDRVHSGLELLVVAAEAREKTAMAQSGLGRMREFNRVVGERVRGGLSSLADERVVHSKISEMEHEAATHSEARDSAISELRSMMSGHSVPELSAPSGIKLASSSLETLDVVRARAEAKRASAEAHVERASLLPTLSATGLIGKNSSAALDYEGSGLGLGTRAEMEASKAREGAALALVGRAQETAARQRSRLDSSLQALSRKERDAADLVQQSRANYRLFQDQFEAGKKTVMDVLSVYEQMVRDELKHIDVKYEIVQTQLEAARLAGVLANGAEI</sequence>
<protein>
    <submittedName>
        <fullName evidence="6">Type I secretion system, outer membrane component LapE</fullName>
    </submittedName>
</protein>
<accession>A0A0N7HJ16</accession>
<keyword evidence="4" id="KW-0472">Membrane</keyword>